<comment type="caution">
    <text evidence="2">The sequence shown here is derived from an EMBL/GenBank/DDBJ whole genome shotgun (WGS) entry which is preliminary data.</text>
</comment>
<evidence type="ECO:0000313" key="2">
    <source>
        <dbReference type="EMBL" id="KAA3481285.1"/>
    </source>
</evidence>
<accession>A0A5B6WJK6</accession>
<protein>
    <submittedName>
        <fullName evidence="2">Retrovirus-related pol polyprotein from transposon tnt 1-94</fullName>
    </submittedName>
</protein>
<dbReference type="Pfam" id="PF25597">
    <property type="entry name" value="SH3_retrovirus"/>
    <property type="match status" value="1"/>
</dbReference>
<reference evidence="2" key="1">
    <citation type="submission" date="2019-08" db="EMBL/GenBank/DDBJ databases">
        <authorList>
            <person name="Liu F."/>
        </authorList>
    </citation>
    <scope>NUCLEOTIDE SEQUENCE [LARGE SCALE GENOMIC DNA]</scope>
    <source>
        <strain evidence="2">PA1801</strain>
        <tissue evidence="2">Leaf</tissue>
    </source>
</reference>
<evidence type="ECO:0000313" key="3">
    <source>
        <dbReference type="Proteomes" id="UP000325315"/>
    </source>
</evidence>
<proteinExistence type="predicted"/>
<dbReference type="EMBL" id="SMMG02000003">
    <property type="protein sequence ID" value="KAA3481285.1"/>
    <property type="molecule type" value="Genomic_DNA"/>
</dbReference>
<dbReference type="AlphaFoldDB" id="A0A5B6WJK6"/>
<sequence>MFMFLKIIEPNLTRRQKNMFNFVGYDTCRKGWRFMDTMIKKFVTSTDVVFDEISSWYSGEEISKMNKFPTMLSLNIKKVMDLQPLRRNASRREGGDGVVKRSLREKRQSIHLKDYEVEHHFMFICWSIK</sequence>
<dbReference type="InterPro" id="IPR057670">
    <property type="entry name" value="SH3_retrovirus"/>
</dbReference>
<dbReference type="OrthoDB" id="1432605at2759"/>
<dbReference type="Proteomes" id="UP000325315">
    <property type="component" value="Unassembled WGS sequence"/>
</dbReference>
<name>A0A5B6WJK6_9ROSI</name>
<feature type="domain" description="Retroviral polymerase SH3-like" evidence="1">
    <location>
        <begin position="22"/>
        <end position="60"/>
    </location>
</feature>
<keyword evidence="3" id="KW-1185">Reference proteome</keyword>
<organism evidence="2 3">
    <name type="scientific">Gossypium australe</name>
    <dbReference type="NCBI Taxonomy" id="47621"/>
    <lineage>
        <taxon>Eukaryota</taxon>
        <taxon>Viridiplantae</taxon>
        <taxon>Streptophyta</taxon>
        <taxon>Embryophyta</taxon>
        <taxon>Tracheophyta</taxon>
        <taxon>Spermatophyta</taxon>
        <taxon>Magnoliopsida</taxon>
        <taxon>eudicotyledons</taxon>
        <taxon>Gunneridae</taxon>
        <taxon>Pentapetalae</taxon>
        <taxon>rosids</taxon>
        <taxon>malvids</taxon>
        <taxon>Malvales</taxon>
        <taxon>Malvaceae</taxon>
        <taxon>Malvoideae</taxon>
        <taxon>Gossypium</taxon>
    </lineage>
</organism>
<gene>
    <name evidence="2" type="ORF">EPI10_021659</name>
</gene>
<evidence type="ECO:0000259" key="1">
    <source>
        <dbReference type="Pfam" id="PF25597"/>
    </source>
</evidence>